<dbReference type="InterPro" id="IPR036188">
    <property type="entry name" value="FAD/NAD-bd_sf"/>
</dbReference>
<keyword evidence="1" id="KW-0004">4Fe-4S</keyword>
<keyword evidence="6" id="KW-0732">Signal</keyword>
<dbReference type="RefSeq" id="WP_145188102.1">
    <property type="nucleotide sequence ID" value="NZ_CP036266.1"/>
</dbReference>
<keyword evidence="2" id="KW-0479">Metal-binding</keyword>
<organism evidence="7 8">
    <name type="scientific">Gimesia chilikensis</name>
    <dbReference type="NCBI Taxonomy" id="2605989"/>
    <lineage>
        <taxon>Bacteria</taxon>
        <taxon>Pseudomonadati</taxon>
        <taxon>Planctomycetota</taxon>
        <taxon>Planctomycetia</taxon>
        <taxon>Planctomycetales</taxon>
        <taxon>Planctomycetaceae</taxon>
        <taxon>Gimesia</taxon>
    </lineage>
</organism>
<dbReference type="Proteomes" id="UP000320421">
    <property type="component" value="Chromosome"/>
</dbReference>
<evidence type="ECO:0000313" key="7">
    <source>
        <dbReference type="EMBL" id="QDT22367.1"/>
    </source>
</evidence>
<feature type="signal peptide" evidence="6">
    <location>
        <begin position="1"/>
        <end position="22"/>
    </location>
</feature>
<evidence type="ECO:0000256" key="4">
    <source>
        <dbReference type="ARBA" id="ARBA00023004"/>
    </source>
</evidence>
<evidence type="ECO:0000256" key="5">
    <source>
        <dbReference type="ARBA" id="ARBA00023014"/>
    </source>
</evidence>
<keyword evidence="5" id="KW-0411">Iron-sulfur</keyword>
<evidence type="ECO:0000256" key="2">
    <source>
        <dbReference type="ARBA" id="ARBA00022723"/>
    </source>
</evidence>
<dbReference type="OrthoDB" id="223453at2"/>
<keyword evidence="3" id="KW-0560">Oxidoreductase</keyword>
<dbReference type="AlphaFoldDB" id="A0A517PSM2"/>
<gene>
    <name evidence="7" type="ORF">HG66A1_41740</name>
</gene>
<evidence type="ECO:0000256" key="1">
    <source>
        <dbReference type="ARBA" id="ARBA00022485"/>
    </source>
</evidence>
<accession>A0A517PSM2</accession>
<dbReference type="GO" id="GO:0051539">
    <property type="term" value="F:4 iron, 4 sulfur cluster binding"/>
    <property type="evidence" value="ECO:0007669"/>
    <property type="project" value="UniProtKB-KW"/>
</dbReference>
<dbReference type="PANTHER" id="PTHR43498">
    <property type="entry name" value="FERREDOXIN:COB-COM HETERODISULFIDE REDUCTASE SUBUNIT A"/>
    <property type="match status" value="1"/>
</dbReference>
<dbReference type="PANTHER" id="PTHR43498:SF1">
    <property type="entry name" value="COB--COM HETERODISULFIDE REDUCTASE IRON-SULFUR SUBUNIT A"/>
    <property type="match status" value="1"/>
</dbReference>
<dbReference type="Gene3D" id="2.60.120.430">
    <property type="entry name" value="Galactose-binding lectin"/>
    <property type="match status" value="1"/>
</dbReference>
<protein>
    <submittedName>
        <fullName evidence="7">FAD dependent oxidoreductase</fullName>
    </submittedName>
</protein>
<keyword evidence="4" id="KW-0408">Iron</keyword>
<evidence type="ECO:0000313" key="8">
    <source>
        <dbReference type="Proteomes" id="UP000320421"/>
    </source>
</evidence>
<dbReference type="InterPro" id="IPR008979">
    <property type="entry name" value="Galactose-bd-like_sf"/>
</dbReference>
<keyword evidence="8" id="KW-1185">Reference proteome</keyword>
<dbReference type="GO" id="GO:0016491">
    <property type="term" value="F:oxidoreductase activity"/>
    <property type="evidence" value="ECO:0007669"/>
    <property type="project" value="UniProtKB-KW"/>
</dbReference>
<name>A0A517PSM2_9PLAN</name>
<proteinExistence type="predicted"/>
<dbReference type="InterPro" id="IPR039650">
    <property type="entry name" value="HdrA-like"/>
</dbReference>
<dbReference type="Pfam" id="PF12831">
    <property type="entry name" value="FAD_oxidored"/>
    <property type="match status" value="1"/>
</dbReference>
<evidence type="ECO:0000256" key="3">
    <source>
        <dbReference type="ARBA" id="ARBA00023002"/>
    </source>
</evidence>
<evidence type="ECO:0000256" key="6">
    <source>
        <dbReference type="SAM" id="SignalP"/>
    </source>
</evidence>
<dbReference type="SUPFAM" id="SSF49785">
    <property type="entry name" value="Galactose-binding domain-like"/>
    <property type="match status" value="1"/>
</dbReference>
<sequence length="890" mass="100268" precursor="true">MKKKIALLCWLLSFFSENFLFAQQAEEQTDLLIVGGTESGWAAAIQAARLGVESITLVLDGDWLGGQYTEQALACVDENKGPGKVGWGVDWHPMKRSFHRSGLFKELMDRIEAFNTQKYGSPMPGRPFHGPSTFRPAEAEAIFRELLQPYIQSGQIRLITRHYPVKADIDRSGTHPRLTGLWFAPAGSEIPDLHVRASLTIDASDWGEAIQVAGAAFEIGADPRSRYGEPSAPLSLKDYPPNEMNPITWAMIVEESDGDTPIPKPERYDDRCFVRTSKLSFAEMKHLEWDRPLKKMGSIPHWPPAGQASPRQLSVFTVRRIVDGYTSKDHKTSILLNYMLGQDYPLERLPYQVCEALEATEPGASMKNIVLMNRRQREIIFNDAKRHSLCLLYHLQNFVHDRADDQTNSFRHFHLSKEFGTPDQLPPKPYIRESLRLKAMYMMREQDGRNMDGPTKKFARERFSRVMYPDGLFAWQFHYDFHRTGRTYLKSEGNRGPWIDYEKPGRNTSLVSDRSLFPLRSLVPVEMDGLLGAQKNVGYSSIVSAAIRLHDQCITIGQAAGATAAVSLKEQVEPREIPYNRRQLEQVRHALCGESETGLAVLIWPFRDLAPEHPAFVAVNRLAARGALPLKVREVDFRPDQPATPEWRAATMELTMKTLQDPDLILSLPDNLSRGEFCQKLWSAIQGVPIRPYQRLTPDDADGDGIADADDPSLFTPGEPLQWMPEKLTADQDGLLEKNISNRARKFNFAGSKTPAISGFEADHGLSFKESRGFGWQQDLSRNVRERKQVPEAYRDTFIFTRSHATWECVLPRGSYRVTVCVGDAGHEQVGQWVTVEGNTLIEDQATVSGAFHEQSTTVDVSDGRLTIEIGKTGSTTNTCLNWIVLEPAP</sequence>
<dbReference type="EMBL" id="CP036266">
    <property type="protein sequence ID" value="QDT22367.1"/>
    <property type="molecule type" value="Genomic_DNA"/>
</dbReference>
<dbReference type="GO" id="GO:0046872">
    <property type="term" value="F:metal ion binding"/>
    <property type="evidence" value="ECO:0007669"/>
    <property type="project" value="UniProtKB-KW"/>
</dbReference>
<dbReference type="SUPFAM" id="SSF51905">
    <property type="entry name" value="FAD/NAD(P)-binding domain"/>
    <property type="match status" value="1"/>
</dbReference>
<feature type="chain" id="PRO_5021957482" evidence="6">
    <location>
        <begin position="23"/>
        <end position="890"/>
    </location>
</feature>
<dbReference type="Gene3D" id="3.50.50.60">
    <property type="entry name" value="FAD/NAD(P)-binding domain"/>
    <property type="match status" value="1"/>
</dbReference>
<reference evidence="7 8" key="1">
    <citation type="submission" date="2019-02" db="EMBL/GenBank/DDBJ databases">
        <title>Deep-cultivation of Planctomycetes and their phenomic and genomic characterization uncovers novel biology.</title>
        <authorList>
            <person name="Wiegand S."/>
            <person name="Jogler M."/>
            <person name="Boedeker C."/>
            <person name="Pinto D."/>
            <person name="Vollmers J."/>
            <person name="Rivas-Marin E."/>
            <person name="Kohn T."/>
            <person name="Peeters S.H."/>
            <person name="Heuer A."/>
            <person name="Rast P."/>
            <person name="Oberbeckmann S."/>
            <person name="Bunk B."/>
            <person name="Jeske O."/>
            <person name="Meyerdierks A."/>
            <person name="Storesund J.E."/>
            <person name="Kallscheuer N."/>
            <person name="Luecker S."/>
            <person name="Lage O.M."/>
            <person name="Pohl T."/>
            <person name="Merkel B.J."/>
            <person name="Hornburger P."/>
            <person name="Mueller R.-W."/>
            <person name="Bruemmer F."/>
            <person name="Labrenz M."/>
            <person name="Spormann A.M."/>
            <person name="Op den Camp H."/>
            <person name="Overmann J."/>
            <person name="Amann R."/>
            <person name="Jetten M.S.M."/>
            <person name="Mascher T."/>
            <person name="Medema M.H."/>
            <person name="Devos D.P."/>
            <person name="Kaster A.-K."/>
            <person name="Ovreas L."/>
            <person name="Rohde M."/>
            <person name="Galperin M.Y."/>
            <person name="Jogler C."/>
        </authorList>
    </citation>
    <scope>NUCLEOTIDE SEQUENCE [LARGE SCALE GENOMIC DNA]</scope>
    <source>
        <strain evidence="7 8">HG66A1</strain>
    </source>
</reference>